<dbReference type="InterPro" id="IPR006094">
    <property type="entry name" value="Oxid_FAD_bind_N"/>
</dbReference>
<feature type="domain" description="FAD-binding PCMH-type" evidence="5">
    <location>
        <begin position="54"/>
        <end position="245"/>
    </location>
</feature>
<dbReference type="EC" id="1.1.3.37" evidence="2"/>
<evidence type="ECO:0000256" key="1">
    <source>
        <dbReference type="ARBA" id="ARBA00005083"/>
    </source>
</evidence>
<dbReference type="SUPFAM" id="SSF56176">
    <property type="entry name" value="FAD-binding/transporter-associated domain-like"/>
    <property type="match status" value="1"/>
</dbReference>
<protein>
    <recommendedName>
        <fullName evidence="2">D-arabinono-1,4-lactone oxidase</fullName>
        <ecNumber evidence="2">1.1.3.37</ecNumber>
    </recommendedName>
    <alternativeName>
        <fullName evidence="4">L-galactono-gamma-lactone oxidase</fullName>
    </alternativeName>
</protein>
<dbReference type="InterPro" id="IPR007173">
    <property type="entry name" value="ALO_C"/>
</dbReference>
<dbReference type="InterPro" id="IPR016166">
    <property type="entry name" value="FAD-bd_PCMH"/>
</dbReference>
<evidence type="ECO:0000313" key="7">
    <source>
        <dbReference type="Proteomes" id="UP000789375"/>
    </source>
</evidence>
<evidence type="ECO:0000256" key="3">
    <source>
        <dbReference type="ARBA" id="ARBA00023002"/>
    </source>
</evidence>
<dbReference type="GO" id="GO:0003885">
    <property type="term" value="F:D-arabinono-1,4-lactone oxidase activity"/>
    <property type="evidence" value="ECO:0007669"/>
    <property type="project" value="UniProtKB-EC"/>
</dbReference>
<keyword evidence="3" id="KW-0560">Oxidoreductase</keyword>
<dbReference type="PANTHER" id="PTHR43762">
    <property type="entry name" value="L-GULONOLACTONE OXIDASE"/>
    <property type="match status" value="1"/>
</dbReference>
<dbReference type="Gene3D" id="3.30.70.2520">
    <property type="match status" value="1"/>
</dbReference>
<dbReference type="GO" id="GO:0071949">
    <property type="term" value="F:FAD binding"/>
    <property type="evidence" value="ECO:0007669"/>
    <property type="project" value="InterPro"/>
</dbReference>
<evidence type="ECO:0000259" key="5">
    <source>
        <dbReference type="PROSITE" id="PS51387"/>
    </source>
</evidence>
<comment type="caution">
    <text evidence="6">The sequence shown here is derived from an EMBL/GenBank/DDBJ whole genome shotgun (WGS) entry which is preliminary data.</text>
</comment>
<dbReference type="Gene3D" id="3.30.465.10">
    <property type="match status" value="1"/>
</dbReference>
<comment type="pathway">
    <text evidence="1">Cofactor biosynthesis; D-erythroascorbate biosynthesis; dehydro-D-arabinono-1,4-lactone from D-arabinose: step 2/2.</text>
</comment>
<dbReference type="GO" id="GO:0016020">
    <property type="term" value="C:membrane"/>
    <property type="evidence" value="ECO:0007669"/>
    <property type="project" value="InterPro"/>
</dbReference>
<dbReference type="InterPro" id="IPR010031">
    <property type="entry name" value="FAD_lactone_oxidase-like"/>
</dbReference>
<gene>
    <name evidence="6" type="ORF">FMOSSE_LOCUS11706</name>
</gene>
<evidence type="ECO:0000256" key="2">
    <source>
        <dbReference type="ARBA" id="ARBA00013136"/>
    </source>
</evidence>
<dbReference type="Proteomes" id="UP000789375">
    <property type="component" value="Unassembled WGS sequence"/>
</dbReference>
<evidence type="ECO:0000256" key="4">
    <source>
        <dbReference type="ARBA" id="ARBA00033418"/>
    </source>
</evidence>
<sequence length="548" mass="62550">MNPLDTIKQKIDTLNQFEDHQKDEKGSILKEIDEFLGKITKPMETREQRFKDLHIPPSVERLEPKNEEEIQKIIQDAYNDKEPTIVRVIGASHSLPSAILTAKDIPKNVKAKLISLTKFRGVVINDAEKIATALAGTNLGQDPENEDSTIENGLLYQLNQRGYSLPHTGGIIHQTVGGFISTGSSGGSVIHSLFESIIGIRIIDGTGKIHDLKMSDTDNSKFLAVGVSMGLMGIITKVTFKLDKKFFITGTQTISPIKPLSRDINVGAPIDMFGDGDKDQQIPSLLDFFSNSMDFDAEFNRILWWPEDGVDRLTIWKAKKILKVDGTDLPVNPYELFPEVLNSQVPAQLAASLILKVLKLAQSPNKVFKKIAVFLYAAFNPIGSQSFQDIWWSGLPMDDKLDSKILPVAFSEFWLPLDKSKEVMNDLQQLFKNHPESIGNMFLEIYCAKKSPFWLNPSYETDSVRFDFTYNLGDPCGTPEEHYNYYWKILKKHTFRCHWGKYKPEYYNKRIPSLYPKFKEWMDIREELDPKQIFVTLYWRNLFNIKPI</sequence>
<dbReference type="EMBL" id="CAJVPP010004829">
    <property type="protein sequence ID" value="CAG8656047.1"/>
    <property type="molecule type" value="Genomic_DNA"/>
</dbReference>
<accession>A0A9N9H906</accession>
<dbReference type="PROSITE" id="PS51387">
    <property type="entry name" value="FAD_PCMH"/>
    <property type="match status" value="1"/>
</dbReference>
<dbReference type="AlphaFoldDB" id="A0A9N9H906"/>
<organism evidence="6 7">
    <name type="scientific">Funneliformis mosseae</name>
    <name type="common">Endomycorrhizal fungus</name>
    <name type="synonym">Glomus mosseae</name>
    <dbReference type="NCBI Taxonomy" id="27381"/>
    <lineage>
        <taxon>Eukaryota</taxon>
        <taxon>Fungi</taxon>
        <taxon>Fungi incertae sedis</taxon>
        <taxon>Mucoromycota</taxon>
        <taxon>Glomeromycotina</taxon>
        <taxon>Glomeromycetes</taxon>
        <taxon>Glomerales</taxon>
        <taxon>Glomeraceae</taxon>
        <taxon>Funneliformis</taxon>
    </lineage>
</organism>
<dbReference type="Pfam" id="PF04030">
    <property type="entry name" value="ALO"/>
    <property type="match status" value="1"/>
</dbReference>
<evidence type="ECO:0000313" key="6">
    <source>
        <dbReference type="EMBL" id="CAG8656047.1"/>
    </source>
</evidence>
<reference evidence="6" key="1">
    <citation type="submission" date="2021-06" db="EMBL/GenBank/DDBJ databases">
        <authorList>
            <person name="Kallberg Y."/>
            <person name="Tangrot J."/>
            <person name="Rosling A."/>
        </authorList>
    </citation>
    <scope>NUCLEOTIDE SEQUENCE</scope>
    <source>
        <strain evidence="6">87-6 pot B 2015</strain>
    </source>
</reference>
<dbReference type="InterPro" id="IPR016169">
    <property type="entry name" value="FAD-bd_PCMH_sub2"/>
</dbReference>
<dbReference type="Pfam" id="PF01565">
    <property type="entry name" value="FAD_binding_4"/>
    <property type="match status" value="1"/>
</dbReference>
<dbReference type="PANTHER" id="PTHR43762:SF1">
    <property type="entry name" value="D-ARABINONO-1,4-LACTONE OXIDASE"/>
    <property type="match status" value="1"/>
</dbReference>
<keyword evidence="7" id="KW-1185">Reference proteome</keyword>
<dbReference type="InterPro" id="IPR036318">
    <property type="entry name" value="FAD-bd_PCMH-like_sf"/>
</dbReference>
<name>A0A9N9H906_FUNMO</name>
<proteinExistence type="predicted"/>